<feature type="domain" description="Gnk2-homologous" evidence="21">
    <location>
        <begin position="94"/>
        <end position="197"/>
    </location>
</feature>
<keyword evidence="10" id="KW-0418">Kinase</keyword>
<dbReference type="InterPro" id="IPR038408">
    <property type="entry name" value="GNK2_sf"/>
</dbReference>
<evidence type="ECO:0000256" key="3">
    <source>
        <dbReference type="ARBA" id="ARBA00010217"/>
    </source>
</evidence>
<dbReference type="PROSITE" id="PS00108">
    <property type="entry name" value="PROTEIN_KINASE_ST"/>
    <property type="match status" value="1"/>
</dbReference>
<dbReference type="GO" id="GO:0005886">
    <property type="term" value="C:plasma membrane"/>
    <property type="evidence" value="ECO:0007669"/>
    <property type="project" value="UniProtKB-SubCell"/>
</dbReference>
<comment type="subcellular location">
    <subcellularLocation>
        <location evidence="1">Cell membrane</location>
        <topology evidence="1">Single-pass type I membrane protein</topology>
    </subcellularLocation>
</comment>
<evidence type="ECO:0000256" key="13">
    <source>
        <dbReference type="ARBA" id="ARBA00023136"/>
    </source>
</evidence>
<feature type="domain" description="Protein kinase" evidence="20">
    <location>
        <begin position="426"/>
        <end position="706"/>
    </location>
</feature>
<dbReference type="Pfam" id="PF01657">
    <property type="entry name" value="Stress-antifung"/>
    <property type="match status" value="2"/>
</dbReference>
<evidence type="ECO:0000256" key="8">
    <source>
        <dbReference type="ARBA" id="ARBA00022737"/>
    </source>
</evidence>
<dbReference type="FunFam" id="1.10.510.10:FF:000240">
    <property type="entry name" value="Lectin-domain containing receptor kinase A4.3"/>
    <property type="match status" value="1"/>
</dbReference>
<keyword evidence="7 19" id="KW-0732">Signal</keyword>
<comment type="similarity">
    <text evidence="3">In the C-terminal section; belongs to the protein kinase superfamily. Ser/Thr protein kinase family.</text>
</comment>
<evidence type="ECO:0000256" key="18">
    <source>
        <dbReference type="SAM" id="Phobius"/>
    </source>
</evidence>
<keyword evidence="9 16" id="KW-0547">Nucleotide-binding</keyword>
<evidence type="ECO:0000256" key="15">
    <source>
        <dbReference type="ARBA" id="ARBA00023180"/>
    </source>
</evidence>
<feature type="chain" id="PRO_5044840987" evidence="19">
    <location>
        <begin position="26"/>
        <end position="756"/>
    </location>
</feature>
<dbReference type="PROSITE" id="PS50011">
    <property type="entry name" value="PROTEIN_KINASE_DOM"/>
    <property type="match status" value="1"/>
</dbReference>
<keyword evidence="4" id="KW-1003">Cell membrane</keyword>
<dbReference type="InterPro" id="IPR008271">
    <property type="entry name" value="Ser/Thr_kinase_AS"/>
</dbReference>
<keyword evidence="12 18" id="KW-1133">Transmembrane helix</keyword>
<dbReference type="InterPro" id="IPR000719">
    <property type="entry name" value="Prot_kinase_dom"/>
</dbReference>
<dbReference type="EMBL" id="OZ075119">
    <property type="protein sequence ID" value="CAL5093743.1"/>
    <property type="molecule type" value="Genomic_DNA"/>
</dbReference>
<evidence type="ECO:0000256" key="11">
    <source>
        <dbReference type="ARBA" id="ARBA00022840"/>
    </source>
</evidence>
<keyword evidence="6 18" id="KW-0812">Transmembrane</keyword>
<evidence type="ECO:0000256" key="2">
    <source>
        <dbReference type="ARBA" id="ARBA00008536"/>
    </source>
</evidence>
<dbReference type="CDD" id="cd14066">
    <property type="entry name" value="STKc_IRAK"/>
    <property type="match status" value="1"/>
</dbReference>
<dbReference type="Gene3D" id="1.10.510.10">
    <property type="entry name" value="Transferase(Phosphotransferase) domain 1"/>
    <property type="match status" value="1"/>
</dbReference>
<comment type="similarity">
    <text evidence="2">In the N-terminal section; belongs to the leguminous lectin family.</text>
</comment>
<evidence type="ECO:0000256" key="7">
    <source>
        <dbReference type="ARBA" id="ARBA00022729"/>
    </source>
</evidence>
<dbReference type="Gene3D" id="3.30.430.20">
    <property type="entry name" value="Gnk2 domain, C-X8-C-X2-C motif"/>
    <property type="match status" value="2"/>
</dbReference>
<dbReference type="AlphaFoldDB" id="A0ABC9GEY8"/>
<dbReference type="PANTHER" id="PTHR27007">
    <property type="match status" value="1"/>
</dbReference>
<gene>
    <name evidence="22" type="ORF">URODEC1_LOCUS115520</name>
</gene>
<evidence type="ECO:0000256" key="9">
    <source>
        <dbReference type="ARBA" id="ARBA00022741"/>
    </source>
</evidence>
<evidence type="ECO:0000259" key="20">
    <source>
        <dbReference type="PROSITE" id="PS50011"/>
    </source>
</evidence>
<feature type="transmembrane region" description="Helical" evidence="18">
    <location>
        <begin position="357"/>
        <end position="380"/>
    </location>
</feature>
<evidence type="ECO:0000256" key="6">
    <source>
        <dbReference type="ARBA" id="ARBA00022692"/>
    </source>
</evidence>
<dbReference type="InterPro" id="IPR050528">
    <property type="entry name" value="L-type_Lectin-RKs"/>
</dbReference>
<keyword evidence="14" id="KW-0675">Receptor</keyword>
<dbReference type="PROSITE" id="PS51473">
    <property type="entry name" value="GNK2"/>
    <property type="match status" value="2"/>
</dbReference>
<dbReference type="CDD" id="cd23509">
    <property type="entry name" value="Gnk2-like"/>
    <property type="match status" value="2"/>
</dbReference>
<keyword evidence="5" id="KW-0808">Transferase</keyword>
<keyword evidence="11 16" id="KW-0067">ATP-binding</keyword>
<feature type="signal peptide" evidence="19">
    <location>
        <begin position="1"/>
        <end position="25"/>
    </location>
</feature>
<dbReference type="GO" id="GO:0002229">
    <property type="term" value="P:defense response to oomycetes"/>
    <property type="evidence" value="ECO:0007669"/>
    <property type="project" value="UniProtKB-ARBA"/>
</dbReference>
<evidence type="ECO:0000256" key="1">
    <source>
        <dbReference type="ARBA" id="ARBA00004251"/>
    </source>
</evidence>
<dbReference type="FunFam" id="3.30.200.20:FF:000168">
    <property type="entry name" value="L-type lectin-domain containing receptor kinase IX.1"/>
    <property type="match status" value="1"/>
</dbReference>
<evidence type="ECO:0000256" key="19">
    <source>
        <dbReference type="SAM" id="SignalP"/>
    </source>
</evidence>
<dbReference type="GO" id="GO:0005524">
    <property type="term" value="F:ATP binding"/>
    <property type="evidence" value="ECO:0007669"/>
    <property type="project" value="UniProtKB-UniRule"/>
</dbReference>
<name>A0ABC9GEY8_9POAL</name>
<protein>
    <submittedName>
        <fullName evidence="22">Uncharacterized protein</fullName>
    </submittedName>
</protein>
<feature type="domain" description="Gnk2-homologous" evidence="21">
    <location>
        <begin position="205"/>
        <end position="312"/>
    </location>
</feature>
<keyword evidence="8" id="KW-0677">Repeat</keyword>
<dbReference type="Gene3D" id="3.30.200.20">
    <property type="entry name" value="Phosphorylase Kinase, domain 1"/>
    <property type="match status" value="1"/>
</dbReference>
<feature type="region of interest" description="Disordered" evidence="17">
    <location>
        <begin position="725"/>
        <end position="756"/>
    </location>
</feature>
<evidence type="ECO:0000256" key="10">
    <source>
        <dbReference type="ARBA" id="ARBA00022777"/>
    </source>
</evidence>
<keyword evidence="23" id="KW-1185">Reference proteome</keyword>
<feature type="binding site" evidence="16">
    <location>
        <position position="456"/>
    </location>
    <ligand>
        <name>ATP</name>
        <dbReference type="ChEBI" id="CHEBI:30616"/>
    </ligand>
</feature>
<keyword evidence="15" id="KW-0325">Glycoprotein</keyword>
<dbReference type="GO" id="GO:0016301">
    <property type="term" value="F:kinase activity"/>
    <property type="evidence" value="ECO:0007669"/>
    <property type="project" value="UniProtKB-KW"/>
</dbReference>
<evidence type="ECO:0000256" key="14">
    <source>
        <dbReference type="ARBA" id="ARBA00023170"/>
    </source>
</evidence>
<reference evidence="23" key="1">
    <citation type="submission" date="2024-06" db="EMBL/GenBank/DDBJ databases">
        <authorList>
            <person name="Ryan C."/>
        </authorList>
    </citation>
    <scope>NUCLEOTIDE SEQUENCE [LARGE SCALE GENOMIC DNA]</scope>
</reference>
<accession>A0ABC9GEY8</accession>
<evidence type="ECO:0000313" key="22">
    <source>
        <dbReference type="EMBL" id="CAL5093743.1"/>
    </source>
</evidence>
<dbReference type="InterPro" id="IPR002902">
    <property type="entry name" value="GNK2"/>
</dbReference>
<evidence type="ECO:0000313" key="23">
    <source>
        <dbReference type="Proteomes" id="UP001497457"/>
    </source>
</evidence>
<evidence type="ECO:0000259" key="21">
    <source>
        <dbReference type="PROSITE" id="PS51473"/>
    </source>
</evidence>
<evidence type="ECO:0000256" key="4">
    <source>
        <dbReference type="ARBA" id="ARBA00022475"/>
    </source>
</evidence>
<reference evidence="22 23" key="2">
    <citation type="submission" date="2024-10" db="EMBL/GenBank/DDBJ databases">
        <authorList>
            <person name="Ryan C."/>
        </authorList>
    </citation>
    <scope>NUCLEOTIDE SEQUENCE [LARGE SCALE GENOMIC DNA]</scope>
</reference>
<evidence type="ECO:0000256" key="5">
    <source>
        <dbReference type="ARBA" id="ARBA00022679"/>
    </source>
</evidence>
<dbReference type="InterPro" id="IPR011009">
    <property type="entry name" value="Kinase-like_dom_sf"/>
</dbReference>
<feature type="compositionally biased region" description="Low complexity" evidence="17">
    <location>
        <begin position="728"/>
        <end position="756"/>
    </location>
</feature>
<dbReference type="SUPFAM" id="SSF56112">
    <property type="entry name" value="Protein kinase-like (PK-like)"/>
    <property type="match status" value="1"/>
</dbReference>
<evidence type="ECO:0000256" key="12">
    <source>
        <dbReference type="ARBA" id="ARBA00022989"/>
    </source>
</evidence>
<sequence>MDNRCSPRQFLLLLAVVSSSTGARAGTYGYADIGFKASFDFRPNNYRPRHFTALSVVTMAPLQFFILLAVVSSFTGAGAGSIVFGGGAFVADFRPFGPYCSTTGNYTIDSPYQVNLVNLMHDLESGAIASGGFNDSAAGQAPDAVFGLIMCYADRNSTECQNCLQKATSKVQLICPYSRVMKAFDDTCVIRYSNESFFSVADLSDQQPVYFSDSNLVTGVATMNATRWSLLSRLAREAAVSESELRFANGSALYSDSQGTSQVMYGLAQCTKDLSVSECTRCLSVFIRQLLNYTSGGLRGYSCYVAYKIGEDLGITNWPATAAQPPLGPLPPPLPAPWMTLQPQDPSSPPRRHKGGLVAGITGASVAFVLFSGILVWFMLRHRTLKAREHKHEVFGDDLLEGESFDEGTGPRRFRYSELATATSFFSDEEKLGEGGFGSVYKGYLKDRDLHVAIKKVSKSSQQGRKEYISEVKIISRLRHRNLVQLIGWCHGGGELLLVYELMPNGSLNTHIHGHNNVLSWQHRHDIVLGIGSALLYLHQDWEQCVLHRDIKPSNVLLDASFNAKLGDFGLARLVDHEQSHTTALAGTMGYMDPECMLSGSASTASDVYSFGVVVLEIACGRRPIVVVQDSEEYATMHLVQWVWECYGRGRIIDAGDARLNGEFDDGEMERVMITALWCAHPDRTLRPSIRQAINVLRLEAPLPSLPTNMPVAMFMIPLVHQTQGERGATTGSSSGSRSAGSAGSSIATKTSSLLR</sequence>
<dbReference type="Proteomes" id="UP001497457">
    <property type="component" value="Chromosome 9rd"/>
</dbReference>
<proteinExistence type="inferred from homology"/>
<keyword evidence="13 18" id="KW-0472">Membrane</keyword>
<evidence type="ECO:0000256" key="16">
    <source>
        <dbReference type="PROSITE-ProRule" id="PRU10141"/>
    </source>
</evidence>
<organism evidence="22 23">
    <name type="scientific">Urochloa decumbens</name>
    <dbReference type="NCBI Taxonomy" id="240449"/>
    <lineage>
        <taxon>Eukaryota</taxon>
        <taxon>Viridiplantae</taxon>
        <taxon>Streptophyta</taxon>
        <taxon>Embryophyta</taxon>
        <taxon>Tracheophyta</taxon>
        <taxon>Spermatophyta</taxon>
        <taxon>Magnoliopsida</taxon>
        <taxon>Liliopsida</taxon>
        <taxon>Poales</taxon>
        <taxon>Poaceae</taxon>
        <taxon>PACMAD clade</taxon>
        <taxon>Panicoideae</taxon>
        <taxon>Panicodae</taxon>
        <taxon>Paniceae</taxon>
        <taxon>Melinidinae</taxon>
        <taxon>Urochloa</taxon>
    </lineage>
</organism>
<dbReference type="Pfam" id="PF00069">
    <property type="entry name" value="Pkinase"/>
    <property type="match status" value="1"/>
</dbReference>
<dbReference type="InterPro" id="IPR017441">
    <property type="entry name" value="Protein_kinase_ATP_BS"/>
</dbReference>
<evidence type="ECO:0000256" key="17">
    <source>
        <dbReference type="SAM" id="MobiDB-lite"/>
    </source>
</evidence>
<dbReference type="PROSITE" id="PS00107">
    <property type="entry name" value="PROTEIN_KINASE_ATP"/>
    <property type="match status" value="1"/>
</dbReference>
<dbReference type="SMART" id="SM00220">
    <property type="entry name" value="S_TKc"/>
    <property type="match status" value="1"/>
</dbReference>